<keyword evidence="3" id="KW-1185">Reference proteome</keyword>
<feature type="region of interest" description="Disordered" evidence="1">
    <location>
        <begin position="69"/>
        <end position="102"/>
    </location>
</feature>
<gene>
    <name evidence="2" type="ORF">FLAG1_05170</name>
</gene>
<sequence length="102" mass="10659">MGAYLVEGHSSDEENELYENAEWPCNKCTGCYLSSGAAPDCLPGPGTAYQDCAPSDLVRKLVAAGADDKHILSSSRGEKGSQDGRSSPPVPPVGNKTFLDVA</sequence>
<organism evidence="2 3">
    <name type="scientific">Fusarium langsethiae</name>
    <dbReference type="NCBI Taxonomy" id="179993"/>
    <lineage>
        <taxon>Eukaryota</taxon>
        <taxon>Fungi</taxon>
        <taxon>Dikarya</taxon>
        <taxon>Ascomycota</taxon>
        <taxon>Pezizomycotina</taxon>
        <taxon>Sordariomycetes</taxon>
        <taxon>Hypocreomycetidae</taxon>
        <taxon>Hypocreales</taxon>
        <taxon>Nectriaceae</taxon>
        <taxon>Fusarium</taxon>
    </lineage>
</organism>
<comment type="caution">
    <text evidence="2">The sequence shown here is derived from an EMBL/GenBank/DDBJ whole genome shotgun (WGS) entry which is preliminary data.</text>
</comment>
<feature type="compositionally biased region" description="Basic and acidic residues" evidence="1">
    <location>
        <begin position="69"/>
        <end position="82"/>
    </location>
</feature>
<dbReference type="EMBL" id="JXCE01000080">
    <property type="protein sequence ID" value="KPA41934.1"/>
    <property type="molecule type" value="Genomic_DNA"/>
</dbReference>
<dbReference type="AlphaFoldDB" id="A0A0N0DF23"/>
<dbReference type="Proteomes" id="UP000037904">
    <property type="component" value="Unassembled WGS sequence"/>
</dbReference>
<reference evidence="2 3" key="1">
    <citation type="submission" date="2015-04" db="EMBL/GenBank/DDBJ databases">
        <title>The draft genome sequence of Fusarium langsethiae, a T-2/HT-2 mycotoxin producer.</title>
        <authorList>
            <person name="Lysoe E."/>
            <person name="Divon H.H."/>
            <person name="Terzi V."/>
            <person name="Orru L."/>
            <person name="Lamontanara A."/>
            <person name="Kolseth A.-K."/>
            <person name="Frandsen R.J."/>
            <person name="Nielsen K."/>
            <person name="Thrane U."/>
        </authorList>
    </citation>
    <scope>NUCLEOTIDE SEQUENCE [LARGE SCALE GENOMIC DNA]</scope>
    <source>
        <strain evidence="2 3">Fl201059</strain>
    </source>
</reference>
<protein>
    <submittedName>
        <fullName evidence="2">Uncharacterized protein</fullName>
    </submittedName>
</protein>
<evidence type="ECO:0000313" key="2">
    <source>
        <dbReference type="EMBL" id="KPA41934.1"/>
    </source>
</evidence>
<evidence type="ECO:0000256" key="1">
    <source>
        <dbReference type="SAM" id="MobiDB-lite"/>
    </source>
</evidence>
<accession>A0A0N0DF23</accession>
<evidence type="ECO:0000313" key="3">
    <source>
        <dbReference type="Proteomes" id="UP000037904"/>
    </source>
</evidence>
<name>A0A0N0DF23_FUSLA</name>
<proteinExistence type="predicted"/>